<dbReference type="RefSeq" id="WP_093038117.1">
    <property type="nucleotide sequence ID" value="NZ_FOAG01000009.1"/>
</dbReference>
<dbReference type="SUPFAM" id="SSF52540">
    <property type="entry name" value="P-loop containing nucleoside triphosphate hydrolases"/>
    <property type="match status" value="1"/>
</dbReference>
<dbReference type="EMBL" id="FOAG01000009">
    <property type="protein sequence ID" value="SEL89660.1"/>
    <property type="molecule type" value="Genomic_DNA"/>
</dbReference>
<protein>
    <recommendedName>
        <fullName evidence="3">Gamma-glutamyl kinase</fullName>
    </recommendedName>
</protein>
<dbReference type="Gene3D" id="3.40.50.300">
    <property type="entry name" value="P-loop containing nucleotide triphosphate hydrolases"/>
    <property type="match status" value="1"/>
</dbReference>
<name>A0A1H7TXU4_9RHOB</name>
<reference evidence="1 2" key="1">
    <citation type="submission" date="2016-10" db="EMBL/GenBank/DDBJ databases">
        <authorList>
            <person name="de Groot N.N."/>
        </authorList>
    </citation>
    <scope>NUCLEOTIDE SEQUENCE [LARGE SCALE GENOMIC DNA]</scope>
    <source>
        <strain evidence="1 2">DSM 100674</strain>
    </source>
</reference>
<dbReference type="AlphaFoldDB" id="A0A1H7TXU4"/>
<evidence type="ECO:0000313" key="1">
    <source>
        <dbReference type="EMBL" id="SEL89660.1"/>
    </source>
</evidence>
<dbReference type="InterPro" id="IPR027417">
    <property type="entry name" value="P-loop_NTPase"/>
</dbReference>
<dbReference type="OrthoDB" id="7687351at2"/>
<sequence length="216" mass="24013">MLVFSEARLVFLAVPKTGSTAFETALAPLAAMSVTAPPELKHAPVFRYNRFFRPMIERFVAPDMDILAVMREPIGWLGSWYRYRQRPAAAGQPTSTHGMSFDDFVSAYCSGNQPAFARVGSQAKFLEPQRNGTRVTHLFRYEDQPGLIAFLEARLNTRLEPASLNRSPDRPTPLSAATEARLRRKFADDFTLWQGIGANGSYHALAARPAPEPRAG</sequence>
<accession>A0A1H7TXU4</accession>
<evidence type="ECO:0000313" key="2">
    <source>
        <dbReference type="Proteomes" id="UP000199582"/>
    </source>
</evidence>
<evidence type="ECO:0008006" key="3">
    <source>
        <dbReference type="Google" id="ProtNLM"/>
    </source>
</evidence>
<organism evidence="1 2">
    <name type="scientific">Roseovarius azorensis</name>
    <dbReference type="NCBI Taxonomy" id="1287727"/>
    <lineage>
        <taxon>Bacteria</taxon>
        <taxon>Pseudomonadati</taxon>
        <taxon>Pseudomonadota</taxon>
        <taxon>Alphaproteobacteria</taxon>
        <taxon>Rhodobacterales</taxon>
        <taxon>Roseobacteraceae</taxon>
        <taxon>Roseovarius</taxon>
    </lineage>
</organism>
<keyword evidence="2" id="KW-1185">Reference proteome</keyword>
<gene>
    <name evidence="1" type="ORF">SAMN05443999_10990</name>
</gene>
<proteinExistence type="predicted"/>
<dbReference type="STRING" id="1287727.SAMN05443999_10990"/>
<dbReference type="Proteomes" id="UP000199582">
    <property type="component" value="Unassembled WGS sequence"/>
</dbReference>